<dbReference type="STRING" id="1223802.SUTH_03571"/>
<evidence type="ECO:0000313" key="3">
    <source>
        <dbReference type="Proteomes" id="UP000031637"/>
    </source>
</evidence>
<dbReference type="HOGENOM" id="CLU_181383_2_0_4"/>
<sequence>MLKWLIVLFATVFVFGLLQPRLLQLGRLPGDLRFKLRGREYSFPFASVILFSLLAAFIGWLL</sequence>
<keyword evidence="1" id="KW-0812">Transmembrane</keyword>
<dbReference type="AlphaFoldDB" id="W0SKE2"/>
<proteinExistence type="predicted"/>
<organism evidence="2 3">
    <name type="scientific">Sulfuritalea hydrogenivorans sk43H</name>
    <dbReference type="NCBI Taxonomy" id="1223802"/>
    <lineage>
        <taxon>Bacteria</taxon>
        <taxon>Pseudomonadati</taxon>
        <taxon>Pseudomonadota</taxon>
        <taxon>Betaproteobacteria</taxon>
        <taxon>Nitrosomonadales</taxon>
        <taxon>Sterolibacteriaceae</taxon>
        <taxon>Sulfuritalea</taxon>
    </lineage>
</organism>
<evidence type="ECO:0000313" key="2">
    <source>
        <dbReference type="EMBL" id="BAO31341.1"/>
    </source>
</evidence>
<dbReference type="Proteomes" id="UP000031637">
    <property type="component" value="Chromosome"/>
</dbReference>
<dbReference type="EMBL" id="AP012547">
    <property type="protein sequence ID" value="BAO31341.1"/>
    <property type="molecule type" value="Genomic_DNA"/>
</dbReference>
<dbReference type="RefSeq" id="WP_041101167.1">
    <property type="nucleotide sequence ID" value="NZ_AP012547.1"/>
</dbReference>
<keyword evidence="3" id="KW-1185">Reference proteome</keyword>
<gene>
    <name evidence="2" type="ORF">SUTH_03571</name>
</gene>
<dbReference type="Pfam" id="PF11146">
    <property type="entry name" value="DUF2905"/>
    <property type="match status" value="1"/>
</dbReference>
<evidence type="ECO:0008006" key="4">
    <source>
        <dbReference type="Google" id="ProtNLM"/>
    </source>
</evidence>
<dbReference type="KEGG" id="shd:SUTH_03571"/>
<name>W0SKE2_9PROT</name>
<keyword evidence="1" id="KW-1133">Transmembrane helix</keyword>
<dbReference type="InterPro" id="IPR021320">
    <property type="entry name" value="DUF2905"/>
</dbReference>
<keyword evidence="1" id="KW-0472">Membrane</keyword>
<protein>
    <recommendedName>
        <fullName evidence="4">DUF2905 domain-containing protein</fullName>
    </recommendedName>
</protein>
<reference evidence="2 3" key="1">
    <citation type="journal article" date="2014" name="Syst. Appl. Microbiol.">
        <title>Complete genomes of freshwater sulfur oxidizers Sulfuricella denitrificans skB26 and Sulfuritalea hydrogenivorans sk43H: genetic insights into the sulfur oxidation pathway of betaproteobacteria.</title>
        <authorList>
            <person name="Watanabe T."/>
            <person name="Kojima H."/>
            <person name="Fukui M."/>
        </authorList>
    </citation>
    <scope>NUCLEOTIDE SEQUENCE [LARGE SCALE GENOMIC DNA]</scope>
    <source>
        <strain evidence="2">DSM22779</strain>
    </source>
</reference>
<accession>W0SKE2</accession>
<evidence type="ECO:0000256" key="1">
    <source>
        <dbReference type="SAM" id="Phobius"/>
    </source>
</evidence>
<feature type="transmembrane region" description="Helical" evidence="1">
    <location>
        <begin position="41"/>
        <end position="61"/>
    </location>
</feature>